<reference evidence="6" key="1">
    <citation type="submission" date="2021-04" db="EMBL/GenBank/DDBJ databases">
        <authorList>
            <person name="Hartkoorn R.C."/>
            <person name="Beaudoing E."/>
            <person name="Hot D."/>
        </authorList>
    </citation>
    <scope>NUCLEOTIDE SEQUENCE</scope>
    <source>
        <strain evidence="6">NRRL B-16292</strain>
    </source>
</reference>
<evidence type="ECO:0000259" key="4">
    <source>
        <dbReference type="Pfam" id="PF08541"/>
    </source>
</evidence>
<dbReference type="Proteomes" id="UP001059617">
    <property type="component" value="Chromosome"/>
</dbReference>
<feature type="domain" description="Beta-ketoacyl-[acyl-carrier-protein] synthase III C-terminal" evidence="4">
    <location>
        <begin position="244"/>
        <end position="331"/>
    </location>
</feature>
<dbReference type="InterPro" id="IPR013747">
    <property type="entry name" value="ACP_syn_III_C"/>
</dbReference>
<name>A0ABY5WCF0_9ACTN</name>
<dbReference type="InterPro" id="IPR013751">
    <property type="entry name" value="ACP_syn_III_N"/>
</dbReference>
<organism evidence="6 7">
    <name type="scientific">Dactylosporangium fulvum</name>
    <dbReference type="NCBI Taxonomy" id="53359"/>
    <lineage>
        <taxon>Bacteria</taxon>
        <taxon>Bacillati</taxon>
        <taxon>Actinomycetota</taxon>
        <taxon>Actinomycetes</taxon>
        <taxon>Micromonosporales</taxon>
        <taxon>Micromonosporaceae</taxon>
        <taxon>Dactylosporangium</taxon>
    </lineage>
</organism>
<evidence type="ECO:0000313" key="6">
    <source>
        <dbReference type="EMBL" id="UWP87144.1"/>
    </source>
</evidence>
<feature type="domain" description="Beta-ketoacyl-[acyl-carrier-protein] synthase III N-terminal" evidence="5">
    <location>
        <begin position="116"/>
        <end position="188"/>
    </location>
</feature>
<accession>A0ABY5WCF0</accession>
<keyword evidence="1" id="KW-0808">Transferase</keyword>
<dbReference type="Pfam" id="PF08541">
    <property type="entry name" value="ACP_syn_III_C"/>
    <property type="match status" value="1"/>
</dbReference>
<gene>
    <name evidence="6" type="ORF">Dfulv_24035</name>
</gene>
<dbReference type="NCBIfam" id="NF006829">
    <property type="entry name" value="PRK09352.1"/>
    <property type="match status" value="1"/>
</dbReference>
<dbReference type="Gene3D" id="3.40.47.10">
    <property type="match status" value="1"/>
</dbReference>
<dbReference type="CDD" id="cd00830">
    <property type="entry name" value="KAS_III"/>
    <property type="match status" value="1"/>
</dbReference>
<dbReference type="InterPro" id="IPR016039">
    <property type="entry name" value="Thiolase-like"/>
</dbReference>
<keyword evidence="3" id="KW-0812">Transmembrane</keyword>
<keyword evidence="2" id="KW-0012">Acyltransferase</keyword>
<protein>
    <submittedName>
        <fullName evidence="6">Ketoacyl-ACP synthase III</fullName>
    </submittedName>
</protein>
<dbReference type="RefSeq" id="WP_259867037.1">
    <property type="nucleotide sequence ID" value="NZ_CP073720.1"/>
</dbReference>
<evidence type="ECO:0000256" key="3">
    <source>
        <dbReference type="SAM" id="Phobius"/>
    </source>
</evidence>
<evidence type="ECO:0000256" key="1">
    <source>
        <dbReference type="ARBA" id="ARBA00022679"/>
    </source>
</evidence>
<sequence length="338" mass="34443">MLTLHDTAGPPVAVLGTGSCLPAHVVDNTAVAGPAGVTAEWIAARTGIRRRRWAKPDEATSDLAIAAGRAALEDAGIRAAQLSLVLVATSTPDSPQPPTASLVADELGVEPGTAAFDLNAVCSGFVFALGTAERLLRAAGGHALVIGADVYSRILDPADRRTAVLFGDGAGAVVLGPGRRPTVVASRLATFTEAHQLIRVPAGGSRIPASVGSIDAGLHHFAMEGRAVRDFVLDTVAPAIRGFLADAGAAPDRLAAFVPHQANPNLVADLAAAVGVPAARIAVTGAEFGNTGAASVPVTLDHTRRRLREGDLVLLAGFGGGMSAGFALLRWPRTERTT</sequence>
<evidence type="ECO:0000313" key="7">
    <source>
        <dbReference type="Proteomes" id="UP001059617"/>
    </source>
</evidence>
<reference evidence="6" key="2">
    <citation type="submission" date="2022-09" db="EMBL/GenBank/DDBJ databases">
        <title>Biosynthetic gene clusters of Dactylosporangioum fulvum.</title>
        <authorList>
            <person name="Caradec T."/>
        </authorList>
    </citation>
    <scope>NUCLEOTIDE SEQUENCE</scope>
    <source>
        <strain evidence="6">NRRL B-16292</strain>
    </source>
</reference>
<dbReference type="EMBL" id="CP073720">
    <property type="protein sequence ID" value="UWP87144.1"/>
    <property type="molecule type" value="Genomic_DNA"/>
</dbReference>
<dbReference type="PANTHER" id="PTHR34069">
    <property type="entry name" value="3-OXOACYL-[ACYL-CARRIER-PROTEIN] SYNTHASE 3"/>
    <property type="match status" value="1"/>
</dbReference>
<dbReference type="Pfam" id="PF08545">
    <property type="entry name" value="ACP_syn_III"/>
    <property type="match status" value="1"/>
</dbReference>
<keyword evidence="3" id="KW-0472">Membrane</keyword>
<dbReference type="SUPFAM" id="SSF53901">
    <property type="entry name" value="Thiolase-like"/>
    <property type="match status" value="1"/>
</dbReference>
<evidence type="ECO:0000259" key="5">
    <source>
        <dbReference type="Pfam" id="PF08545"/>
    </source>
</evidence>
<proteinExistence type="predicted"/>
<feature type="transmembrane region" description="Helical" evidence="3">
    <location>
        <begin position="312"/>
        <end position="331"/>
    </location>
</feature>
<dbReference type="PANTHER" id="PTHR34069:SF2">
    <property type="entry name" value="BETA-KETOACYL-[ACYL-CARRIER-PROTEIN] SYNTHASE III"/>
    <property type="match status" value="1"/>
</dbReference>
<evidence type="ECO:0000256" key="2">
    <source>
        <dbReference type="ARBA" id="ARBA00023315"/>
    </source>
</evidence>
<keyword evidence="7" id="KW-1185">Reference proteome</keyword>
<keyword evidence="3" id="KW-1133">Transmembrane helix</keyword>